<accession>A0A6J6HMC9</accession>
<evidence type="ECO:0000259" key="1">
    <source>
        <dbReference type="Pfam" id="PF13577"/>
    </source>
</evidence>
<dbReference type="Gene3D" id="3.10.450.50">
    <property type="match status" value="1"/>
</dbReference>
<dbReference type="EMBL" id="CAEZUP010000048">
    <property type="protein sequence ID" value="CAB4612495.1"/>
    <property type="molecule type" value="Genomic_DNA"/>
</dbReference>
<protein>
    <submittedName>
        <fullName evidence="2">Unannotated protein</fullName>
    </submittedName>
</protein>
<dbReference type="InterPro" id="IPR037401">
    <property type="entry name" value="SnoaL-like"/>
</dbReference>
<dbReference type="Pfam" id="PF13577">
    <property type="entry name" value="SnoaL_4"/>
    <property type="match status" value="1"/>
</dbReference>
<dbReference type="SUPFAM" id="SSF54427">
    <property type="entry name" value="NTF2-like"/>
    <property type="match status" value="1"/>
</dbReference>
<name>A0A6J6HMC9_9ZZZZ</name>
<evidence type="ECO:0000313" key="2">
    <source>
        <dbReference type="EMBL" id="CAB4612495.1"/>
    </source>
</evidence>
<dbReference type="CDD" id="cd00531">
    <property type="entry name" value="NTF2_like"/>
    <property type="match status" value="1"/>
</dbReference>
<proteinExistence type="predicted"/>
<organism evidence="2">
    <name type="scientific">freshwater metagenome</name>
    <dbReference type="NCBI Taxonomy" id="449393"/>
    <lineage>
        <taxon>unclassified sequences</taxon>
        <taxon>metagenomes</taxon>
        <taxon>ecological metagenomes</taxon>
    </lineage>
</organism>
<gene>
    <name evidence="2" type="ORF">UFOPK1835_01184</name>
</gene>
<feature type="domain" description="SnoaL-like" evidence="1">
    <location>
        <begin position="10"/>
        <end position="137"/>
    </location>
</feature>
<reference evidence="2" key="1">
    <citation type="submission" date="2020-05" db="EMBL/GenBank/DDBJ databases">
        <authorList>
            <person name="Chiriac C."/>
            <person name="Salcher M."/>
            <person name="Ghai R."/>
            <person name="Kavagutti S V."/>
        </authorList>
    </citation>
    <scope>NUCLEOTIDE SEQUENCE</scope>
</reference>
<dbReference type="AlphaFoldDB" id="A0A6J6HMC9"/>
<dbReference type="InterPro" id="IPR032710">
    <property type="entry name" value="NTF2-like_dom_sf"/>
</dbReference>
<sequence>MTSNDARLSEALDYLDIRRTQNRYADIVTRRAWAELHEIMRPTCRLELNLGDSSMAFDGPGAIGDFIGDQLTQFSFFEFVILNTVIDVNVETGVAGARMYMQELRQNVSDGRRTNAYGVYHDRFERHDGKWWIANRKYGSFSRTAIDGPENEQVVFPLPEFDLRSL</sequence>